<evidence type="ECO:0000313" key="4">
    <source>
        <dbReference type="Proteomes" id="UP000319449"/>
    </source>
</evidence>
<dbReference type="PANTHER" id="PTHR42895:SF2">
    <property type="entry name" value="IRON-SULFUR CLUSTER PROTEIN"/>
    <property type="match status" value="1"/>
</dbReference>
<evidence type="ECO:0000259" key="2">
    <source>
        <dbReference type="Pfam" id="PF17651"/>
    </source>
</evidence>
<gene>
    <name evidence="3" type="ORF">JN12_00477</name>
</gene>
<dbReference type="Proteomes" id="UP000319449">
    <property type="component" value="Unassembled WGS sequence"/>
</dbReference>
<dbReference type="InterPro" id="IPR027980">
    <property type="entry name" value="RACo_C"/>
</dbReference>
<feature type="domain" description="RACo C-terminal" evidence="1">
    <location>
        <begin position="192"/>
        <end position="438"/>
    </location>
</feature>
<protein>
    <submittedName>
        <fullName evidence="3">Uncharacterized protein DUF4445</fullName>
    </submittedName>
</protein>
<dbReference type="Pfam" id="PF14574">
    <property type="entry name" value="RACo_C_ter"/>
    <property type="match status" value="1"/>
</dbReference>
<reference evidence="3 4" key="1">
    <citation type="submission" date="2019-07" db="EMBL/GenBank/DDBJ databases">
        <title>Genomic Encyclopedia of Archaeal and Bacterial Type Strains, Phase II (KMG-II): from individual species to whole genera.</title>
        <authorList>
            <person name="Goeker M."/>
        </authorList>
    </citation>
    <scope>NUCLEOTIDE SEQUENCE [LARGE SCALE GENOMIC DNA]</scope>
    <source>
        <strain evidence="3 4">ATCC BAA-1139</strain>
    </source>
</reference>
<dbReference type="Pfam" id="PF17651">
    <property type="entry name" value="Raco_middle"/>
    <property type="match status" value="1"/>
</dbReference>
<dbReference type="EMBL" id="VLLN01000002">
    <property type="protein sequence ID" value="TWJ33066.1"/>
    <property type="molecule type" value="Genomic_DNA"/>
</dbReference>
<proteinExistence type="predicted"/>
<keyword evidence="4" id="KW-1185">Reference proteome</keyword>
<organism evidence="3 4">
    <name type="scientific">Geobacter argillaceus</name>
    <dbReference type="NCBI Taxonomy" id="345631"/>
    <lineage>
        <taxon>Bacteria</taxon>
        <taxon>Pseudomonadati</taxon>
        <taxon>Thermodesulfobacteriota</taxon>
        <taxon>Desulfuromonadia</taxon>
        <taxon>Geobacterales</taxon>
        <taxon>Geobacteraceae</taxon>
        <taxon>Geobacter</taxon>
    </lineage>
</organism>
<name>A0A562WTB7_9BACT</name>
<evidence type="ECO:0000259" key="1">
    <source>
        <dbReference type="Pfam" id="PF14574"/>
    </source>
</evidence>
<dbReference type="Gene3D" id="3.30.420.480">
    <property type="entry name" value="Domain of unknown function (DUF4445)"/>
    <property type="match status" value="1"/>
</dbReference>
<dbReference type="InterPro" id="IPR052911">
    <property type="entry name" value="Corrinoid_activation_enz"/>
</dbReference>
<dbReference type="RefSeq" id="WP_145017717.1">
    <property type="nucleotide sequence ID" value="NZ_VLLN01000002.1"/>
</dbReference>
<dbReference type="PANTHER" id="PTHR42895">
    <property type="entry name" value="IRON-SULFUR CLUSTER-BINDING PROTEIN-RELATED"/>
    <property type="match status" value="1"/>
</dbReference>
<dbReference type="InterPro" id="IPR041414">
    <property type="entry name" value="Raco-like_middle"/>
</dbReference>
<dbReference type="InterPro" id="IPR042259">
    <property type="entry name" value="Raco-like_middle_sf"/>
</dbReference>
<accession>A0A562WTB7</accession>
<comment type="caution">
    <text evidence="3">The sequence shown here is derived from an EMBL/GenBank/DDBJ whole genome shotgun (WGS) entry which is preliminary data.</text>
</comment>
<dbReference type="AlphaFoldDB" id="A0A562WTB7"/>
<sequence length="442" mass="46504">MSSPDASRSLAVAVDLGTTTIAASLLDTVSGEILAREGGMNPQRPYGSDVISRLEYACRGEAERRTLSRLVNAELERLIEELLSRSGLPATAVTQVVIAANPTMSHLLLDLPVESLAFPPYRPRVTSSHRVPARSLGWGLDVPLYVFPSPGGFVGGDLVAFLHGLGVRGARTDAGEGGRREDQSPVTSHQSRLFLDLGTNGEIALLAGGRLYATSAAAGPAFEGGNLACGMAALDGAIRSVRMAGSRLVWETIGDGTPRGLCGSGVLDTMMLLLTERVVDVTGQLLLPAEVRTNLANRIVELGGESAFVVYRDAASMVYLSQGDIRQVQLAKAAIRAGIDVLLDRAGIEAADLAEVVLTGSFGVSLNPVGLKSVGIFTENMVQVARFVTEGALAGVEETLRSASCAAVEQLAASLTIIPLSGNPVFERRFLAEMNFPRLEPV</sequence>
<evidence type="ECO:0000313" key="3">
    <source>
        <dbReference type="EMBL" id="TWJ33066.1"/>
    </source>
</evidence>
<feature type="domain" description="RACo-like middle region" evidence="2">
    <location>
        <begin position="10"/>
        <end position="163"/>
    </location>
</feature>
<dbReference type="OrthoDB" id="9810588at2"/>